<dbReference type="EMBL" id="JAUJLE010000259">
    <property type="protein sequence ID" value="KAK0964495.1"/>
    <property type="molecule type" value="Genomic_DNA"/>
</dbReference>
<sequence>MATTTSLALPDDTSRGHVSSAADSHIVEGGHAYTSEIEEGEHFRVVDLHSEQVADFAAWIEGANLGENMCMTYTRVHLMGVPPKTAEPIPNLLSSPASHRLTRLFQHS</sequence>
<accession>A0AAN6HCJ7</accession>
<keyword evidence="3" id="KW-1185">Reference proteome</keyword>
<evidence type="ECO:0000313" key="2">
    <source>
        <dbReference type="EMBL" id="KAK0964495.1"/>
    </source>
</evidence>
<gene>
    <name evidence="2" type="ORF">LTR91_018460</name>
</gene>
<protein>
    <submittedName>
        <fullName evidence="2">Uncharacterized protein</fullName>
    </submittedName>
</protein>
<proteinExistence type="predicted"/>
<name>A0AAN6HCJ7_9PEZI</name>
<evidence type="ECO:0000313" key="3">
    <source>
        <dbReference type="Proteomes" id="UP001175353"/>
    </source>
</evidence>
<organism evidence="2 3">
    <name type="scientific">Friedmanniomyces endolithicus</name>
    <dbReference type="NCBI Taxonomy" id="329885"/>
    <lineage>
        <taxon>Eukaryota</taxon>
        <taxon>Fungi</taxon>
        <taxon>Dikarya</taxon>
        <taxon>Ascomycota</taxon>
        <taxon>Pezizomycotina</taxon>
        <taxon>Dothideomycetes</taxon>
        <taxon>Dothideomycetidae</taxon>
        <taxon>Mycosphaerellales</taxon>
        <taxon>Teratosphaeriaceae</taxon>
        <taxon>Friedmanniomyces</taxon>
    </lineage>
</organism>
<reference evidence="2" key="1">
    <citation type="submission" date="2023-06" db="EMBL/GenBank/DDBJ databases">
        <title>Black Yeasts Isolated from many extreme environments.</title>
        <authorList>
            <person name="Coleine C."/>
            <person name="Stajich J.E."/>
            <person name="Selbmann L."/>
        </authorList>
    </citation>
    <scope>NUCLEOTIDE SEQUENCE</scope>
    <source>
        <strain evidence="2">CCFEE 5200</strain>
    </source>
</reference>
<comment type="caution">
    <text evidence="2">The sequence shown here is derived from an EMBL/GenBank/DDBJ whole genome shotgun (WGS) entry which is preliminary data.</text>
</comment>
<dbReference type="AlphaFoldDB" id="A0AAN6HCJ7"/>
<feature type="region of interest" description="Disordered" evidence="1">
    <location>
        <begin position="1"/>
        <end position="23"/>
    </location>
</feature>
<dbReference type="Proteomes" id="UP001175353">
    <property type="component" value="Unassembled WGS sequence"/>
</dbReference>
<evidence type="ECO:0000256" key="1">
    <source>
        <dbReference type="SAM" id="MobiDB-lite"/>
    </source>
</evidence>